<evidence type="ECO:0000256" key="1">
    <source>
        <dbReference type="ARBA" id="ARBA00007631"/>
    </source>
</evidence>
<evidence type="ECO:0000256" key="3">
    <source>
        <dbReference type="ARBA" id="ARBA00022679"/>
    </source>
</evidence>
<organism evidence="6 7">
    <name type="scientific">Caenorhabditis briggsae</name>
    <dbReference type="NCBI Taxonomy" id="6238"/>
    <lineage>
        <taxon>Eukaryota</taxon>
        <taxon>Metazoa</taxon>
        <taxon>Ecdysozoa</taxon>
        <taxon>Nematoda</taxon>
        <taxon>Chromadorea</taxon>
        <taxon>Rhabditida</taxon>
        <taxon>Rhabditina</taxon>
        <taxon>Rhabditomorpha</taxon>
        <taxon>Rhabditoidea</taxon>
        <taxon>Rhabditidae</taxon>
        <taxon>Peloderinae</taxon>
        <taxon>Caenorhabditis</taxon>
    </lineage>
</organism>
<evidence type="ECO:0000256" key="5">
    <source>
        <dbReference type="SAM" id="MobiDB-lite"/>
    </source>
</evidence>
<evidence type="ECO:0000313" key="6">
    <source>
        <dbReference type="EMBL" id="ULU02424.1"/>
    </source>
</evidence>
<evidence type="ECO:0000313" key="7">
    <source>
        <dbReference type="Proteomes" id="UP000827892"/>
    </source>
</evidence>
<comment type="similarity">
    <text evidence="1">Belongs to the TENT family.</text>
</comment>
<keyword evidence="3" id="KW-0808">Transferase</keyword>
<sequence length="88" mass="10173">MSYFETNILNHQIHRDVKTNYWSLFALRNENGRHVELKFVLSIPREYNPQTNISTEETMDQAPAGDTTSPDAVVTELSSRRVKHSTTH</sequence>
<dbReference type="GO" id="GO:1990817">
    <property type="term" value="F:poly(A) RNA polymerase activity"/>
    <property type="evidence" value="ECO:0007669"/>
    <property type="project" value="UniProtKB-EC"/>
</dbReference>
<dbReference type="Pfam" id="PF07984">
    <property type="entry name" value="NTP_transf_7"/>
    <property type="match status" value="1"/>
</dbReference>
<dbReference type="AlphaFoldDB" id="A0AAE9DET7"/>
<dbReference type="InterPro" id="IPR012937">
    <property type="entry name" value="TET5"/>
</dbReference>
<dbReference type="EMBL" id="CP090893">
    <property type="protein sequence ID" value="ULU02424.1"/>
    <property type="molecule type" value="Genomic_DNA"/>
</dbReference>
<gene>
    <name evidence="6" type="ORF">L3Y34_002194</name>
</gene>
<evidence type="ECO:0000256" key="4">
    <source>
        <dbReference type="ARBA" id="ARBA00047933"/>
    </source>
</evidence>
<feature type="region of interest" description="Disordered" evidence="5">
    <location>
        <begin position="52"/>
        <end position="88"/>
    </location>
</feature>
<comment type="catalytic activity">
    <reaction evidence="4">
        <text>RNA(n) + ATP = RNA(n)-3'-adenine ribonucleotide + diphosphate</text>
        <dbReference type="Rhea" id="RHEA:11332"/>
        <dbReference type="Rhea" id="RHEA-COMP:14527"/>
        <dbReference type="Rhea" id="RHEA-COMP:17347"/>
        <dbReference type="ChEBI" id="CHEBI:30616"/>
        <dbReference type="ChEBI" id="CHEBI:33019"/>
        <dbReference type="ChEBI" id="CHEBI:140395"/>
        <dbReference type="ChEBI" id="CHEBI:173115"/>
        <dbReference type="EC" id="2.7.7.19"/>
    </reaction>
    <physiologicalReaction direction="left-to-right" evidence="4">
        <dbReference type="Rhea" id="RHEA:11333"/>
    </physiologicalReaction>
</comment>
<reference evidence="6 7" key="1">
    <citation type="submission" date="2022-05" db="EMBL/GenBank/DDBJ databases">
        <title>Chromosome-level reference genomes for two strains of Caenorhabditis briggsae: an improved platform for comparative genomics.</title>
        <authorList>
            <person name="Stevens L."/>
            <person name="Andersen E.C."/>
        </authorList>
    </citation>
    <scope>NUCLEOTIDE SEQUENCE [LARGE SCALE GENOMIC DNA]</scope>
    <source>
        <strain evidence="6">QX1410_ONT</strain>
        <tissue evidence="6">Whole-organism</tissue>
    </source>
</reference>
<dbReference type="EC" id="2.7.7.19" evidence="2"/>
<evidence type="ECO:0000256" key="2">
    <source>
        <dbReference type="ARBA" id="ARBA00012388"/>
    </source>
</evidence>
<accession>A0AAE9DET7</accession>
<proteinExistence type="inferred from homology"/>
<name>A0AAE9DET7_CAEBR</name>
<dbReference type="Proteomes" id="UP000827892">
    <property type="component" value="Chromosome III"/>
</dbReference>
<protein>
    <recommendedName>
        <fullName evidence="2">polynucleotide adenylyltransferase</fullName>
        <ecNumber evidence="2">2.7.7.19</ecNumber>
    </recommendedName>
</protein>